<comment type="caution">
    <text evidence="2">The sequence shown here is derived from an EMBL/GenBank/DDBJ whole genome shotgun (WGS) entry which is preliminary data.</text>
</comment>
<dbReference type="Pfam" id="PF13643">
    <property type="entry name" value="DUF4145"/>
    <property type="match status" value="1"/>
</dbReference>
<gene>
    <name evidence="2" type="ORF">EHE22_19690</name>
</gene>
<accession>A0A7Y3T8B9</accession>
<reference evidence="2 3" key="1">
    <citation type="submission" date="2018-11" db="EMBL/GenBank/DDBJ databases">
        <title>Genome sequencing and analysis.</title>
        <authorList>
            <person name="Huang Y.-T."/>
        </authorList>
    </citation>
    <scope>NUCLEOTIDE SEQUENCE [LARGE SCALE GENOMIC DNA]</scope>
    <source>
        <strain evidence="2 3">SHIN</strain>
    </source>
</reference>
<feature type="domain" description="DUF4145" evidence="1">
    <location>
        <begin position="180"/>
        <end position="251"/>
    </location>
</feature>
<evidence type="ECO:0000259" key="1">
    <source>
        <dbReference type="Pfam" id="PF13643"/>
    </source>
</evidence>
<sequence>MLSLWRVLFMANISNPEYSFQLELDCPHCKRGVDFVVRQVFDWSIYRQEQANEFFQQAIERFTADRGPVISSVGRRDPRPQLKQADAKDIVRAYGYGTCPKCHSPTIVLFKTGLRDLDYLRSVDKNSPAAMRIFSQTNIQLIGTIPTPLANTTPETAPAKVKELWPHTLMSLERGDPPSRIVSECRSIMDVCLKELGATQGGRRQRIAHLKASHVLTEDLAAWGEFLWDDGNDAVHDIEATHEDARKHVEYLKLFFSVAFDLPADVRKRRGQVTTTQQQ</sequence>
<dbReference type="EMBL" id="PKQI01000003">
    <property type="protein sequence ID" value="NNV22636.1"/>
    <property type="molecule type" value="Genomic_DNA"/>
</dbReference>
<organism evidence="2 3">
    <name type="scientific">Brucella pseudogrignonensis</name>
    <dbReference type="NCBI Taxonomy" id="419475"/>
    <lineage>
        <taxon>Bacteria</taxon>
        <taxon>Pseudomonadati</taxon>
        <taxon>Pseudomonadota</taxon>
        <taxon>Alphaproteobacteria</taxon>
        <taxon>Hyphomicrobiales</taxon>
        <taxon>Brucellaceae</taxon>
        <taxon>Brucella/Ochrobactrum group</taxon>
        <taxon>Brucella</taxon>
    </lineage>
</organism>
<dbReference type="InterPro" id="IPR025285">
    <property type="entry name" value="DUF4145"/>
</dbReference>
<evidence type="ECO:0000313" key="2">
    <source>
        <dbReference type="EMBL" id="NNV22636.1"/>
    </source>
</evidence>
<protein>
    <submittedName>
        <fullName evidence="2">DUF4145 domain-containing protein</fullName>
    </submittedName>
</protein>
<name>A0A7Y3T8B9_9HYPH</name>
<dbReference type="Proteomes" id="UP000526233">
    <property type="component" value="Unassembled WGS sequence"/>
</dbReference>
<dbReference type="AlphaFoldDB" id="A0A7Y3T8B9"/>
<proteinExistence type="predicted"/>
<evidence type="ECO:0000313" key="3">
    <source>
        <dbReference type="Proteomes" id="UP000526233"/>
    </source>
</evidence>